<dbReference type="Pfam" id="PF13193">
    <property type="entry name" value="AMP-binding_C"/>
    <property type="match status" value="1"/>
</dbReference>
<proteinExistence type="inferred from homology"/>
<comment type="similarity">
    <text evidence="1">Belongs to the ATP-dependent AMP-binding enzyme family.</text>
</comment>
<organism evidence="5 6">
    <name type="scientific">Mesobacillus persicus</name>
    <dbReference type="NCBI Taxonomy" id="930146"/>
    <lineage>
        <taxon>Bacteria</taxon>
        <taxon>Bacillati</taxon>
        <taxon>Bacillota</taxon>
        <taxon>Bacilli</taxon>
        <taxon>Bacillales</taxon>
        <taxon>Bacillaceae</taxon>
        <taxon>Mesobacillus</taxon>
    </lineage>
</organism>
<dbReference type="Pfam" id="PF00501">
    <property type="entry name" value="AMP-binding"/>
    <property type="match status" value="1"/>
</dbReference>
<dbReference type="InterPro" id="IPR045851">
    <property type="entry name" value="AMP-bd_C_sf"/>
</dbReference>
<name>A0A1H8HZD1_9BACI</name>
<dbReference type="RefSeq" id="WP_090749137.1">
    <property type="nucleotide sequence ID" value="NZ_FOBW01000016.1"/>
</dbReference>
<protein>
    <submittedName>
        <fullName evidence="5">Fatty-acyl-CoA synthase</fullName>
    </submittedName>
</protein>
<dbReference type="SUPFAM" id="SSF56801">
    <property type="entry name" value="Acetyl-CoA synthetase-like"/>
    <property type="match status" value="1"/>
</dbReference>
<keyword evidence="2" id="KW-0436">Ligase</keyword>
<dbReference type="PANTHER" id="PTHR43201:SF5">
    <property type="entry name" value="MEDIUM-CHAIN ACYL-COA LIGASE ACSF2, MITOCHONDRIAL"/>
    <property type="match status" value="1"/>
</dbReference>
<feature type="domain" description="AMP-binding enzyme C-terminal" evidence="4">
    <location>
        <begin position="428"/>
        <end position="503"/>
    </location>
</feature>
<gene>
    <name evidence="5" type="ORF">SAMN05192533_1162</name>
</gene>
<dbReference type="EMBL" id="FOBW01000016">
    <property type="protein sequence ID" value="SEN61364.1"/>
    <property type="molecule type" value="Genomic_DNA"/>
</dbReference>
<dbReference type="AlphaFoldDB" id="A0A1H8HZD1"/>
<dbReference type="FunFam" id="3.30.300.30:FF:000008">
    <property type="entry name" value="2,3-dihydroxybenzoate-AMP ligase"/>
    <property type="match status" value="1"/>
</dbReference>
<evidence type="ECO:0000313" key="5">
    <source>
        <dbReference type="EMBL" id="SEN61364.1"/>
    </source>
</evidence>
<dbReference type="InterPro" id="IPR042099">
    <property type="entry name" value="ANL_N_sf"/>
</dbReference>
<dbReference type="InterPro" id="IPR025110">
    <property type="entry name" value="AMP-bd_C"/>
</dbReference>
<evidence type="ECO:0000259" key="4">
    <source>
        <dbReference type="Pfam" id="PF13193"/>
    </source>
</evidence>
<evidence type="ECO:0000256" key="2">
    <source>
        <dbReference type="ARBA" id="ARBA00022598"/>
    </source>
</evidence>
<dbReference type="Gene3D" id="3.40.50.12780">
    <property type="entry name" value="N-terminal domain of ligase-like"/>
    <property type="match status" value="1"/>
</dbReference>
<dbReference type="Gene3D" id="3.30.300.30">
    <property type="match status" value="1"/>
</dbReference>
<reference evidence="6" key="1">
    <citation type="submission" date="2016-10" db="EMBL/GenBank/DDBJ databases">
        <authorList>
            <person name="Varghese N."/>
            <person name="Submissions S."/>
        </authorList>
    </citation>
    <scope>NUCLEOTIDE SEQUENCE [LARGE SCALE GENOMIC DNA]</scope>
    <source>
        <strain evidence="6">B48,IBRC-M 10115,DSM 25386,CECT 8001</strain>
    </source>
</reference>
<sequence length="517" mass="57865">MNVAHMLERIYGHTSTVDPNKTALILGGDERWSYKQLDEMSNRYCNSLRELGVIKGDRVGILLYNSLEYWALYFAIAKLGAIAVRINFRLSSEEFKFILNDSGTKILCFHSSLKNVLEPIKDDVVVEEFISLGYDGKHSPEWWLEWTALEKGSPTVKVVQNIDLLDPIMLMYTSGTTGRPKGALWSHSNTLWFCSMQIMKWGINEQTSAMTTGPLYHVGAMEDFALPTILAGGTVVIMKSGNFQIEAALANAEKEQASDLMFFPFMIYDMLHNTTVNKFPLKKVKRIYSGGDPVRPWAIEQLQRRYPHISLVQVYGLTEGTPIATSLDGTDVSKKAHTVGKPLPMTEVKVVDDDGNEVSIGEVGEICIKSPVVCAGYWNRPEANGETFIDGWCYTGDLGIVDEGGYLTVSGRKKDMIRSGGENIYAAEIENVLMHHPDVVDVAVIGIPDPEYLEAVGAIVIRRESSSINENDVIDFCKQQLASYKKPKKVYFVENIPRTPSGKIQKYKLREKYSETV</sequence>
<dbReference type="GO" id="GO:0006631">
    <property type="term" value="P:fatty acid metabolic process"/>
    <property type="evidence" value="ECO:0007669"/>
    <property type="project" value="TreeGrafter"/>
</dbReference>
<accession>A0A1H8HZD1</accession>
<dbReference type="InterPro" id="IPR020845">
    <property type="entry name" value="AMP-binding_CS"/>
</dbReference>
<dbReference type="Proteomes" id="UP000198553">
    <property type="component" value="Unassembled WGS sequence"/>
</dbReference>
<dbReference type="STRING" id="930146.SAMN05192533_1162"/>
<keyword evidence="6" id="KW-1185">Reference proteome</keyword>
<evidence type="ECO:0000259" key="3">
    <source>
        <dbReference type="Pfam" id="PF00501"/>
    </source>
</evidence>
<dbReference type="InterPro" id="IPR000873">
    <property type="entry name" value="AMP-dep_synth/lig_dom"/>
</dbReference>
<feature type="domain" description="AMP-dependent synthetase/ligase" evidence="3">
    <location>
        <begin position="17"/>
        <end position="378"/>
    </location>
</feature>
<evidence type="ECO:0000256" key="1">
    <source>
        <dbReference type="ARBA" id="ARBA00006432"/>
    </source>
</evidence>
<dbReference type="GO" id="GO:0031956">
    <property type="term" value="F:medium-chain fatty acid-CoA ligase activity"/>
    <property type="evidence" value="ECO:0007669"/>
    <property type="project" value="TreeGrafter"/>
</dbReference>
<evidence type="ECO:0000313" key="6">
    <source>
        <dbReference type="Proteomes" id="UP000198553"/>
    </source>
</evidence>
<dbReference type="OrthoDB" id="9765680at2"/>
<dbReference type="PROSITE" id="PS00455">
    <property type="entry name" value="AMP_BINDING"/>
    <property type="match status" value="1"/>
</dbReference>
<dbReference type="PANTHER" id="PTHR43201">
    <property type="entry name" value="ACYL-COA SYNTHETASE"/>
    <property type="match status" value="1"/>
</dbReference>